<evidence type="ECO:0000256" key="20">
    <source>
        <dbReference type="PIRSR" id="PIRSR038147-1"/>
    </source>
</evidence>
<feature type="binding site" evidence="21">
    <location>
        <position position="108"/>
    </location>
    <ligand>
        <name>ATP</name>
        <dbReference type="ChEBI" id="CHEBI:30616"/>
    </ligand>
</feature>
<dbReference type="GO" id="GO:0005524">
    <property type="term" value="F:ATP binding"/>
    <property type="evidence" value="ECO:0007669"/>
    <property type="project" value="UniProtKB-KW"/>
</dbReference>
<evidence type="ECO:0000256" key="19">
    <source>
        <dbReference type="ARBA" id="ARBA00068838"/>
    </source>
</evidence>
<evidence type="ECO:0000256" key="13">
    <source>
        <dbReference type="ARBA" id="ARBA00022801"/>
    </source>
</evidence>
<evidence type="ECO:0000256" key="22">
    <source>
        <dbReference type="PIRSR" id="PIRSR038147-3"/>
    </source>
</evidence>
<evidence type="ECO:0000256" key="4">
    <source>
        <dbReference type="ARBA" id="ARBA00012513"/>
    </source>
</evidence>
<dbReference type="PROSITE" id="PS50011">
    <property type="entry name" value="PROTEIN_KINASE_DOM"/>
    <property type="match status" value="1"/>
</dbReference>
<evidence type="ECO:0000256" key="21">
    <source>
        <dbReference type="PIRSR" id="PIRSR038147-2"/>
    </source>
</evidence>
<feature type="compositionally biased region" description="Basic residues" evidence="23">
    <location>
        <begin position="425"/>
        <end position="448"/>
    </location>
</feature>
<comment type="caution">
    <text evidence="25">The sequence shown here is derived from an EMBL/GenBank/DDBJ whole genome shotgun (WGS) entry which is preliminary data.</text>
</comment>
<feature type="binding site" evidence="21">
    <location>
        <position position="180"/>
    </location>
    <ligand>
        <name>ATP</name>
        <dbReference type="ChEBI" id="CHEBI:30616"/>
    </ligand>
</feature>
<evidence type="ECO:0000313" key="26">
    <source>
        <dbReference type="Proteomes" id="UP000761534"/>
    </source>
</evidence>
<keyword evidence="9" id="KW-0808">Transferase</keyword>
<keyword evidence="10" id="KW-0479">Metal-binding</keyword>
<evidence type="ECO:0000256" key="5">
    <source>
        <dbReference type="ARBA" id="ARBA00016038"/>
    </source>
</evidence>
<keyword evidence="26" id="KW-1185">Reference proteome</keyword>
<dbReference type="Gene3D" id="3.30.200.20">
    <property type="entry name" value="Phosphorylase Kinase, domain 1"/>
    <property type="match status" value="1"/>
</dbReference>
<comment type="catalytic activity">
    <reaction evidence="17">
        <text>L-seryl-[protein] + ATP = O-phospho-L-seryl-[protein] + ADP + H(+)</text>
        <dbReference type="Rhea" id="RHEA:17989"/>
        <dbReference type="Rhea" id="RHEA-COMP:9863"/>
        <dbReference type="Rhea" id="RHEA-COMP:11604"/>
        <dbReference type="ChEBI" id="CHEBI:15378"/>
        <dbReference type="ChEBI" id="CHEBI:29999"/>
        <dbReference type="ChEBI" id="CHEBI:30616"/>
        <dbReference type="ChEBI" id="CHEBI:83421"/>
        <dbReference type="ChEBI" id="CHEBI:456216"/>
        <dbReference type="EC" id="2.7.11.1"/>
    </reaction>
</comment>
<keyword evidence="11 21" id="KW-0547">Nucleotide-binding</keyword>
<dbReference type="PANTHER" id="PTHR45723">
    <property type="entry name" value="SERINE/THREONINE-PROTEIN KINASE RIO1"/>
    <property type="match status" value="1"/>
</dbReference>
<dbReference type="Proteomes" id="UP000761534">
    <property type="component" value="Unassembled WGS sequence"/>
</dbReference>
<dbReference type="InterPro" id="IPR000687">
    <property type="entry name" value="RIO_kinase"/>
</dbReference>
<evidence type="ECO:0000256" key="3">
    <source>
        <dbReference type="ARBA" id="ARBA00009196"/>
    </source>
</evidence>
<feature type="active site" description="Proton acceptor" evidence="20">
    <location>
        <position position="225"/>
    </location>
</feature>
<comment type="similarity">
    <text evidence="3">Belongs to the protein kinase superfamily. RIO-type Ser/Thr kinase family.</text>
</comment>
<organism evidence="25 26">
    <name type="scientific">Trichomonascus ciferrii</name>
    <dbReference type="NCBI Taxonomy" id="44093"/>
    <lineage>
        <taxon>Eukaryota</taxon>
        <taxon>Fungi</taxon>
        <taxon>Dikarya</taxon>
        <taxon>Ascomycota</taxon>
        <taxon>Saccharomycotina</taxon>
        <taxon>Dipodascomycetes</taxon>
        <taxon>Dipodascales</taxon>
        <taxon>Trichomonascaceae</taxon>
        <taxon>Trichomonascus</taxon>
        <taxon>Trichomonascus ciferrii complex</taxon>
    </lineage>
</organism>
<evidence type="ECO:0000313" key="25">
    <source>
        <dbReference type="EMBL" id="KAA8915880.1"/>
    </source>
</evidence>
<protein>
    <recommendedName>
        <fullName evidence="5">Serine/threonine-protein kinase RIO1</fullName>
        <ecNumber evidence="4">2.7.11.1</ecNumber>
    </recommendedName>
    <alternativeName>
        <fullName evidence="19">Serine/threonine-protein kinase rio1</fullName>
    </alternativeName>
</protein>
<keyword evidence="12" id="KW-0418">Kinase</keyword>
<evidence type="ECO:0000256" key="16">
    <source>
        <dbReference type="ARBA" id="ARBA00047899"/>
    </source>
</evidence>
<evidence type="ECO:0000256" key="7">
    <source>
        <dbReference type="ARBA" id="ARBA00022517"/>
    </source>
</evidence>
<gene>
    <name evidence="25" type="ORF">TRICI_001973</name>
</gene>
<evidence type="ECO:0000256" key="9">
    <source>
        <dbReference type="ARBA" id="ARBA00022679"/>
    </source>
</evidence>
<evidence type="ECO:0000256" key="12">
    <source>
        <dbReference type="ARBA" id="ARBA00022777"/>
    </source>
</evidence>
<reference evidence="25" key="1">
    <citation type="journal article" date="2019" name="G3 (Bethesda)">
        <title>Genome Assemblies of Two Rare Opportunistic Yeast Pathogens: Diutina rugosa (syn. Candida rugosa) and Trichomonascus ciferrii (syn. Candida ciferrii).</title>
        <authorList>
            <person name="Mixao V."/>
            <person name="Saus E."/>
            <person name="Hansen A.P."/>
            <person name="Lass-Florl C."/>
            <person name="Gabaldon T."/>
        </authorList>
    </citation>
    <scope>NUCLEOTIDE SEQUENCE</scope>
    <source>
        <strain evidence="25">CBS 4856</strain>
    </source>
</reference>
<dbReference type="CDD" id="cd05147">
    <property type="entry name" value="RIO1_euk"/>
    <property type="match status" value="1"/>
</dbReference>
<dbReference type="InterPro" id="IPR018934">
    <property type="entry name" value="RIO_dom"/>
</dbReference>
<keyword evidence="7" id="KW-0690">Ribosome biogenesis</keyword>
<evidence type="ECO:0000256" key="1">
    <source>
        <dbReference type="ARBA" id="ARBA00001946"/>
    </source>
</evidence>
<evidence type="ECO:0000256" key="6">
    <source>
        <dbReference type="ARBA" id="ARBA00022490"/>
    </source>
</evidence>
<evidence type="ECO:0000256" key="11">
    <source>
        <dbReference type="ARBA" id="ARBA00022741"/>
    </source>
</evidence>
<dbReference type="GO" id="GO:0016787">
    <property type="term" value="F:hydrolase activity"/>
    <property type="evidence" value="ECO:0007669"/>
    <property type="project" value="UniProtKB-KW"/>
</dbReference>
<dbReference type="GO" id="GO:0042254">
    <property type="term" value="P:ribosome biogenesis"/>
    <property type="evidence" value="ECO:0007669"/>
    <property type="project" value="UniProtKB-KW"/>
</dbReference>
<dbReference type="InterPro" id="IPR011009">
    <property type="entry name" value="Kinase-like_dom_sf"/>
</dbReference>
<dbReference type="InterPro" id="IPR018935">
    <property type="entry name" value="RIO_kinase_CS"/>
</dbReference>
<sequence>MDYFEQEADSGKKGTSVDDLSRYTGRIKLDDDDYFKRGSRAAKISGGPVSDKADRATNEQVLDPRTRMILFKMINKGIVYEINGCVSTGKEANVYHALTEREEHRAIKVYKTSILVFKDRDRYVSGEFRFRNGYAKGNPRKMVKLWAEKETRNLKRLYQAGIPSPKPLFLNMHVLVMEFLGDENGWPSPRLKDAELDETEYPRLYLQCLAYMRLLYQKCRLVHADLSEYNMLYHNQQLYIIDVSQSVEHDHPHSLEFLRMDIKNVNDYFSRQGVMPFSERTLFRFITDEPSDKQAEETAESLIAVLDEMPQEDLTEQDKTDDAVFRSVYIPQNLEQVYDVERDTEKVDRGEGQDLIYSKLLAQNNRPDEEEENDDEDSSDSDSDSGSESGDDVWVEKPEGPNKKFVDREANKERKKALKEEAREKRKSKMKKNTKKKLINQSSNRRKK</sequence>
<proteinExistence type="inferred from homology"/>
<dbReference type="GO" id="GO:0005737">
    <property type="term" value="C:cytoplasm"/>
    <property type="evidence" value="ECO:0007669"/>
    <property type="project" value="UniProtKB-SubCell"/>
</dbReference>
<comment type="subcellular location">
    <subcellularLocation>
        <location evidence="2">Cytoplasm</location>
    </subcellularLocation>
</comment>
<evidence type="ECO:0000256" key="10">
    <source>
        <dbReference type="ARBA" id="ARBA00022723"/>
    </source>
</evidence>
<evidence type="ECO:0000256" key="17">
    <source>
        <dbReference type="ARBA" id="ARBA00048679"/>
    </source>
</evidence>
<evidence type="ECO:0000256" key="18">
    <source>
        <dbReference type="ARBA" id="ARBA00049360"/>
    </source>
</evidence>
<dbReference type="SMART" id="SM00090">
    <property type="entry name" value="RIO"/>
    <property type="match status" value="1"/>
</dbReference>
<evidence type="ECO:0000256" key="15">
    <source>
        <dbReference type="ARBA" id="ARBA00022842"/>
    </source>
</evidence>
<feature type="domain" description="Protein kinase" evidence="24">
    <location>
        <begin position="80"/>
        <end position="448"/>
    </location>
</feature>
<dbReference type="FunFam" id="3.30.200.20:FF:000148">
    <property type="entry name" value="Serine/threonine-protein kinase RIO1"/>
    <property type="match status" value="1"/>
</dbReference>
<evidence type="ECO:0000256" key="14">
    <source>
        <dbReference type="ARBA" id="ARBA00022840"/>
    </source>
</evidence>
<comment type="catalytic activity">
    <reaction evidence="16">
        <text>L-threonyl-[protein] + ATP = O-phospho-L-threonyl-[protein] + ADP + H(+)</text>
        <dbReference type="Rhea" id="RHEA:46608"/>
        <dbReference type="Rhea" id="RHEA-COMP:11060"/>
        <dbReference type="Rhea" id="RHEA-COMP:11605"/>
        <dbReference type="ChEBI" id="CHEBI:15378"/>
        <dbReference type="ChEBI" id="CHEBI:30013"/>
        <dbReference type="ChEBI" id="CHEBI:30616"/>
        <dbReference type="ChEBI" id="CHEBI:61977"/>
        <dbReference type="ChEBI" id="CHEBI:456216"/>
        <dbReference type="EC" id="2.7.11.1"/>
    </reaction>
</comment>
<dbReference type="PROSITE" id="PS01245">
    <property type="entry name" value="RIO1"/>
    <property type="match status" value="1"/>
</dbReference>
<feature type="compositionally biased region" description="Basic and acidic residues" evidence="23">
    <location>
        <begin position="341"/>
        <end position="352"/>
    </location>
</feature>
<feature type="binding site" evidence="22">
    <location>
        <position position="242"/>
    </location>
    <ligand>
        <name>Mg(2+)</name>
        <dbReference type="ChEBI" id="CHEBI:18420"/>
    </ligand>
</feature>
<dbReference type="InterPro" id="IPR017407">
    <property type="entry name" value="Ser/Thr_kinase_Rio1"/>
</dbReference>
<dbReference type="Pfam" id="PF01163">
    <property type="entry name" value="RIO1"/>
    <property type="match status" value="1"/>
</dbReference>
<comment type="cofactor">
    <cofactor evidence="1 22">
        <name>Mg(2+)</name>
        <dbReference type="ChEBI" id="CHEBI:18420"/>
    </cofactor>
</comment>
<dbReference type="EMBL" id="SWFS01000132">
    <property type="protein sequence ID" value="KAA8915880.1"/>
    <property type="molecule type" value="Genomic_DNA"/>
</dbReference>
<dbReference type="SUPFAM" id="SSF56112">
    <property type="entry name" value="Protein kinase-like (PK-like)"/>
    <property type="match status" value="1"/>
</dbReference>
<feature type="binding site" evidence="22">
    <location>
        <position position="230"/>
    </location>
    <ligand>
        <name>Mg(2+)</name>
        <dbReference type="ChEBI" id="CHEBI:18420"/>
    </ligand>
</feature>
<keyword evidence="8" id="KW-0723">Serine/threonine-protein kinase</keyword>
<evidence type="ECO:0000256" key="23">
    <source>
        <dbReference type="SAM" id="MobiDB-lite"/>
    </source>
</evidence>
<dbReference type="FunFam" id="1.10.510.10:FF:000232">
    <property type="entry name" value="Serine/threonine-protein kinase RIO1"/>
    <property type="match status" value="1"/>
</dbReference>
<feature type="active site" description="4-aspartylphosphate intermediate" evidence="20">
    <location>
        <position position="242"/>
    </location>
</feature>
<keyword evidence="15" id="KW-0460">Magnesium</keyword>
<feature type="compositionally biased region" description="Basic and acidic residues" evidence="23">
    <location>
        <begin position="394"/>
        <end position="424"/>
    </location>
</feature>
<accession>A0A642V712</accession>
<evidence type="ECO:0000259" key="24">
    <source>
        <dbReference type="PROSITE" id="PS50011"/>
    </source>
</evidence>
<dbReference type="InterPro" id="IPR051272">
    <property type="entry name" value="RIO-type_Ser/Thr_kinase"/>
</dbReference>
<dbReference type="GO" id="GO:0004674">
    <property type="term" value="F:protein serine/threonine kinase activity"/>
    <property type="evidence" value="ECO:0007669"/>
    <property type="project" value="UniProtKB-KW"/>
</dbReference>
<feature type="region of interest" description="Disordered" evidence="23">
    <location>
        <begin position="341"/>
        <end position="448"/>
    </location>
</feature>
<dbReference type="Gene3D" id="1.10.510.10">
    <property type="entry name" value="Transferase(Phosphotransferase) domain 1"/>
    <property type="match status" value="1"/>
</dbReference>
<name>A0A642V712_9ASCO</name>
<evidence type="ECO:0000256" key="2">
    <source>
        <dbReference type="ARBA" id="ARBA00004496"/>
    </source>
</evidence>
<comment type="catalytic activity">
    <reaction evidence="18">
        <text>ATP + H2O = ADP + phosphate + H(+)</text>
        <dbReference type="Rhea" id="RHEA:13065"/>
        <dbReference type="ChEBI" id="CHEBI:15377"/>
        <dbReference type="ChEBI" id="CHEBI:15378"/>
        <dbReference type="ChEBI" id="CHEBI:30616"/>
        <dbReference type="ChEBI" id="CHEBI:43474"/>
        <dbReference type="ChEBI" id="CHEBI:456216"/>
    </reaction>
</comment>
<dbReference type="VEuPathDB" id="FungiDB:TRICI_001973"/>
<dbReference type="OrthoDB" id="205248at2759"/>
<dbReference type="InterPro" id="IPR000719">
    <property type="entry name" value="Prot_kinase_dom"/>
</dbReference>
<keyword evidence="13" id="KW-0378">Hydrolase</keyword>
<feature type="compositionally biased region" description="Acidic residues" evidence="23">
    <location>
        <begin position="368"/>
        <end position="393"/>
    </location>
</feature>
<dbReference type="AlphaFoldDB" id="A0A642V712"/>
<keyword evidence="6" id="KW-0963">Cytoplasm</keyword>
<dbReference type="GO" id="GO:0046872">
    <property type="term" value="F:metal ion binding"/>
    <property type="evidence" value="ECO:0007669"/>
    <property type="project" value="UniProtKB-KW"/>
</dbReference>
<evidence type="ECO:0000256" key="8">
    <source>
        <dbReference type="ARBA" id="ARBA00022527"/>
    </source>
</evidence>
<dbReference type="PIRSF" id="PIRSF038147">
    <property type="entry name" value="Ser/Thr_PK_RIO1"/>
    <property type="match status" value="1"/>
</dbReference>
<dbReference type="EC" id="2.7.11.1" evidence="4"/>
<keyword evidence="14 21" id="KW-0067">ATP-binding</keyword>